<evidence type="ECO:0000313" key="3">
    <source>
        <dbReference type="Ensembl" id="ENSONIP00000072929.1"/>
    </source>
</evidence>
<dbReference type="Pfam" id="PF03372">
    <property type="entry name" value="Exo_endo_phos"/>
    <property type="match status" value="1"/>
</dbReference>
<keyword evidence="4" id="KW-1185">Reference proteome</keyword>
<dbReference type="Gene3D" id="3.60.10.10">
    <property type="entry name" value="Endonuclease/exonuclease/phosphatase"/>
    <property type="match status" value="1"/>
</dbReference>
<dbReference type="Ensembl" id="ENSONIT00000076625.1">
    <property type="protein sequence ID" value="ENSONIP00000072929.1"/>
    <property type="gene ID" value="ENSONIG00000035589.1"/>
</dbReference>
<evidence type="ECO:0000313" key="4">
    <source>
        <dbReference type="Proteomes" id="UP000005207"/>
    </source>
</evidence>
<feature type="domain" description="Reverse transcriptase" evidence="2">
    <location>
        <begin position="517"/>
        <end position="787"/>
    </location>
</feature>
<dbReference type="GeneTree" id="ENSGT00940000163737"/>
<name>A0A669ENF4_ORENI</name>
<dbReference type="SUPFAM" id="SSF56219">
    <property type="entry name" value="DNase I-like"/>
    <property type="match status" value="1"/>
</dbReference>
<dbReference type="PROSITE" id="PS50878">
    <property type="entry name" value="RT_POL"/>
    <property type="match status" value="1"/>
</dbReference>
<feature type="chain" id="PRO_5025336178" description="Reverse transcriptase domain-containing protein" evidence="1">
    <location>
        <begin position="26"/>
        <end position="1030"/>
    </location>
</feature>
<reference evidence="4" key="1">
    <citation type="submission" date="2012-01" db="EMBL/GenBank/DDBJ databases">
        <title>The Genome Sequence of Oreochromis niloticus (Nile Tilapia).</title>
        <authorList>
            <consortium name="Broad Institute Genome Assembly Team"/>
            <consortium name="Broad Institute Sequencing Platform"/>
            <person name="Di Palma F."/>
            <person name="Johnson J."/>
            <person name="Lander E.S."/>
            <person name="Lindblad-Toh K."/>
        </authorList>
    </citation>
    <scope>NUCLEOTIDE SEQUENCE [LARGE SCALE GENOMIC DNA]</scope>
</reference>
<dbReference type="Pfam" id="PF00078">
    <property type="entry name" value="RVT_1"/>
    <property type="match status" value="1"/>
</dbReference>
<sequence length="1030" mass="116306">MMTMMFKNTLYVSLSFFLCLASLMSEFKIGTLNLNGARDEVKRAAFFELMDLKKLDIMLVQETHSTGDNESDWRKGCGGNVFFSHKSSCSGGVGIVFSKNFLPVSCEAEEIIKGCLLKVKVKYEHVTFVFLNVHAPTKGVDRMGFLDVLCDTVKVSSDDEYLFLCGDFNCTDNPPLDRNHIEPHPVSSRRLRQLAAAVDLSDVWRFFNGHLRQYTRRHSKDNHLSLARLDRIYSFKHHLSIFKDCQITRVGFSDHCLVHCSVFIKNVRVWSAYWHFNTALLRDKTFRTAFEFFWLTHRKSKSDFACIQQWWDFGKCQIKQLCHTRNVTRDITRSMRNLETQVVELQSLAASTGNRGLLGSLKSKKAFLADLLGTTAKGALVRSRFLSVTEMDAPSHFFFGLEKNNGQRKVIHSLSDGGSIISDPSEIRKFAVSFYEDLFKSDFSENPSLCSRFFKGLPQVAAETNRKLEVRPTLHELHAALMSFQNGRAPGMDGLPVEFYKDFWSVMGEDLLEVVTDSLQRGLLPLSCRRAVITLLPKKGDLRNLKNWRPVSLLCTDYKIFSKVLAIRLRDMMASVVHGDQMYCVPGRLISDNVTLIRDVLDLSSSLGIDVGLISLDQEKAFDRVEHQYLWHTLAAFGFSPGFVAMIQVLYRDITSVLKINGVLSGPFSVLRGVRQGCSLSGMLYSLAIEPLLHKLRRDLCGVYIPGCNVPLKLSAYADDLIVLINSQTDIKVLENTVSLFGCISSAKINFEKSEAVTVTGQLGDQLGLPGGLIWRKGGLKYLGVFLGNDTFLQKNWENVVDRVNGRLSNWRWLLPHMSYRGRVLVINNLVSSALWHRLTCGDPPVTLLSNIQRILVDFFWDKLHWIPQSVLFLPREDGGQGLVHLASRGAAFHFQFIQRLLTGPQDLVWRSVSCCILQQLGNMGLDLSLFLMDASKLNSSLLPPFYKSVFSVWALLRKERWQQDDSLYWLLEEPVLFGSLLDCPVGGRTTLSRQLHAAQVCSLKRVVELAGPRLDAPEGLAAQLGIRST</sequence>
<dbReference type="CDD" id="cd01650">
    <property type="entry name" value="RT_nLTR_like"/>
    <property type="match status" value="1"/>
</dbReference>
<dbReference type="CDD" id="cd09076">
    <property type="entry name" value="L1-EN"/>
    <property type="match status" value="1"/>
</dbReference>
<dbReference type="PANTHER" id="PTHR19446">
    <property type="entry name" value="REVERSE TRANSCRIPTASES"/>
    <property type="match status" value="1"/>
</dbReference>
<reference evidence="3" key="3">
    <citation type="submission" date="2025-09" db="UniProtKB">
        <authorList>
            <consortium name="Ensembl"/>
        </authorList>
    </citation>
    <scope>IDENTIFICATION</scope>
</reference>
<protein>
    <recommendedName>
        <fullName evidence="2">Reverse transcriptase domain-containing protein</fullName>
    </recommendedName>
</protein>
<evidence type="ECO:0000259" key="2">
    <source>
        <dbReference type="PROSITE" id="PS50878"/>
    </source>
</evidence>
<proteinExistence type="predicted"/>
<accession>A0A669ENF4</accession>
<organism evidence="3 4">
    <name type="scientific">Oreochromis niloticus</name>
    <name type="common">Nile tilapia</name>
    <name type="synonym">Tilapia nilotica</name>
    <dbReference type="NCBI Taxonomy" id="8128"/>
    <lineage>
        <taxon>Eukaryota</taxon>
        <taxon>Metazoa</taxon>
        <taxon>Chordata</taxon>
        <taxon>Craniata</taxon>
        <taxon>Vertebrata</taxon>
        <taxon>Euteleostomi</taxon>
        <taxon>Actinopterygii</taxon>
        <taxon>Neopterygii</taxon>
        <taxon>Teleostei</taxon>
        <taxon>Neoteleostei</taxon>
        <taxon>Acanthomorphata</taxon>
        <taxon>Ovalentaria</taxon>
        <taxon>Cichlomorphae</taxon>
        <taxon>Cichliformes</taxon>
        <taxon>Cichlidae</taxon>
        <taxon>African cichlids</taxon>
        <taxon>Pseudocrenilabrinae</taxon>
        <taxon>Oreochromini</taxon>
        <taxon>Oreochromis</taxon>
    </lineage>
</organism>
<evidence type="ECO:0000256" key="1">
    <source>
        <dbReference type="SAM" id="SignalP"/>
    </source>
</evidence>
<feature type="signal peptide" evidence="1">
    <location>
        <begin position="1"/>
        <end position="25"/>
    </location>
</feature>
<dbReference type="InParanoid" id="A0A669ENF4"/>
<keyword evidence="1" id="KW-0732">Signal</keyword>
<dbReference type="GO" id="GO:0003824">
    <property type="term" value="F:catalytic activity"/>
    <property type="evidence" value="ECO:0007669"/>
    <property type="project" value="InterPro"/>
</dbReference>
<dbReference type="InterPro" id="IPR000477">
    <property type="entry name" value="RT_dom"/>
</dbReference>
<dbReference type="InterPro" id="IPR036691">
    <property type="entry name" value="Endo/exonu/phosph_ase_sf"/>
</dbReference>
<dbReference type="OMA" id="RIYCFKH"/>
<reference evidence="3" key="2">
    <citation type="submission" date="2025-08" db="UniProtKB">
        <authorList>
            <consortium name="Ensembl"/>
        </authorList>
    </citation>
    <scope>IDENTIFICATION</scope>
</reference>
<dbReference type="InterPro" id="IPR043502">
    <property type="entry name" value="DNA/RNA_pol_sf"/>
</dbReference>
<dbReference type="Proteomes" id="UP000005207">
    <property type="component" value="Linkage group LG3"/>
</dbReference>
<dbReference type="InterPro" id="IPR005135">
    <property type="entry name" value="Endo/exonuclease/phosphatase"/>
</dbReference>
<dbReference type="AlphaFoldDB" id="A0A669ENF4"/>
<dbReference type="SUPFAM" id="SSF56672">
    <property type="entry name" value="DNA/RNA polymerases"/>
    <property type="match status" value="1"/>
</dbReference>